<reference evidence="2 3" key="1">
    <citation type="journal article" date="2013" name="Front. Plant Sci.">
        <title>The Reference Genome of the Halophytic Plant Eutrema salsugineum.</title>
        <authorList>
            <person name="Yang R."/>
            <person name="Jarvis D.E."/>
            <person name="Chen H."/>
            <person name="Beilstein M.A."/>
            <person name="Grimwood J."/>
            <person name="Jenkins J."/>
            <person name="Shu S."/>
            <person name="Prochnik S."/>
            <person name="Xin M."/>
            <person name="Ma C."/>
            <person name="Schmutz J."/>
            <person name="Wing R.A."/>
            <person name="Mitchell-Olds T."/>
            <person name="Schumaker K.S."/>
            <person name="Wang X."/>
        </authorList>
    </citation>
    <scope>NUCLEOTIDE SEQUENCE [LARGE SCALE GENOMIC DNA]</scope>
</reference>
<evidence type="ECO:0000313" key="3">
    <source>
        <dbReference type="Proteomes" id="UP000030689"/>
    </source>
</evidence>
<organism evidence="2 3">
    <name type="scientific">Eutrema salsugineum</name>
    <name type="common">Saltwater cress</name>
    <name type="synonym">Sisymbrium salsugineum</name>
    <dbReference type="NCBI Taxonomy" id="72664"/>
    <lineage>
        <taxon>Eukaryota</taxon>
        <taxon>Viridiplantae</taxon>
        <taxon>Streptophyta</taxon>
        <taxon>Embryophyta</taxon>
        <taxon>Tracheophyta</taxon>
        <taxon>Spermatophyta</taxon>
        <taxon>Magnoliopsida</taxon>
        <taxon>eudicotyledons</taxon>
        <taxon>Gunneridae</taxon>
        <taxon>Pentapetalae</taxon>
        <taxon>rosids</taxon>
        <taxon>malvids</taxon>
        <taxon>Brassicales</taxon>
        <taxon>Brassicaceae</taxon>
        <taxon>Eutremeae</taxon>
        <taxon>Eutrema</taxon>
    </lineage>
</organism>
<dbReference type="KEGG" id="eus:EUTSA_v10010882mg"/>
<keyword evidence="1" id="KW-1133">Transmembrane helix</keyword>
<gene>
    <name evidence="2" type="ORF">EUTSA_v10010882mg</name>
</gene>
<name>V4LYS9_EUTSA</name>
<dbReference type="Proteomes" id="UP000030689">
    <property type="component" value="Unassembled WGS sequence"/>
</dbReference>
<dbReference type="AlphaFoldDB" id="V4LYS9"/>
<proteinExistence type="predicted"/>
<sequence length="72" mass="7985">MTKLKRKPRGPRGCICCPGSGIILTIIFLIALILAWTVYKPKHPIVLFQSATVQDVASRIPLPFDYPAQLHA</sequence>
<accession>V4LYS9</accession>
<keyword evidence="1" id="KW-0812">Transmembrane</keyword>
<dbReference type="Gramene" id="ESQ45058">
    <property type="protein sequence ID" value="ESQ45058"/>
    <property type="gene ID" value="EUTSA_v10010882mg"/>
</dbReference>
<evidence type="ECO:0000313" key="2">
    <source>
        <dbReference type="EMBL" id="ESQ45058.1"/>
    </source>
</evidence>
<keyword evidence="1" id="KW-0472">Membrane</keyword>
<evidence type="ECO:0008006" key="4">
    <source>
        <dbReference type="Google" id="ProtNLM"/>
    </source>
</evidence>
<feature type="transmembrane region" description="Helical" evidence="1">
    <location>
        <begin position="21"/>
        <end position="39"/>
    </location>
</feature>
<evidence type="ECO:0000256" key="1">
    <source>
        <dbReference type="SAM" id="Phobius"/>
    </source>
</evidence>
<dbReference type="EMBL" id="KI517435">
    <property type="protein sequence ID" value="ESQ45058.1"/>
    <property type="molecule type" value="Genomic_DNA"/>
</dbReference>
<keyword evidence="3" id="KW-1185">Reference proteome</keyword>
<protein>
    <recommendedName>
        <fullName evidence="4">Late embryogenesis abundant protein LEA-2 subgroup domain-containing protein</fullName>
    </recommendedName>
</protein>